<feature type="region of interest" description="Disordered" evidence="10">
    <location>
        <begin position="21"/>
        <end position="51"/>
    </location>
</feature>
<dbReference type="AlphaFoldDB" id="A0A5M8PSJ3"/>
<dbReference type="Gene3D" id="2.30.30.490">
    <property type="match status" value="2"/>
</dbReference>
<feature type="active site" evidence="7">
    <location>
        <position position="795"/>
    </location>
</feature>
<dbReference type="EC" id="2.1.1.37" evidence="9"/>
<evidence type="ECO:0000313" key="12">
    <source>
        <dbReference type="EMBL" id="KAA6411663.1"/>
    </source>
</evidence>
<gene>
    <name evidence="12" type="ORF">FRX48_04944</name>
</gene>
<protein>
    <recommendedName>
        <fullName evidence="9">Cytosine-specific methyltransferase</fullName>
        <ecNumber evidence="9">2.1.1.37</ecNumber>
    </recommendedName>
</protein>
<dbReference type="InterPro" id="IPR050390">
    <property type="entry name" value="C5-Methyltransferase"/>
</dbReference>
<dbReference type="GO" id="GO:0003886">
    <property type="term" value="F:DNA (cytosine-5-)-methyltransferase activity"/>
    <property type="evidence" value="ECO:0007669"/>
    <property type="project" value="UniProtKB-EC"/>
</dbReference>
<dbReference type="GO" id="GO:0003677">
    <property type="term" value="F:DNA binding"/>
    <property type="evidence" value="ECO:0007669"/>
    <property type="project" value="UniProtKB-KW"/>
</dbReference>
<evidence type="ECO:0000256" key="5">
    <source>
        <dbReference type="ARBA" id="ARBA00023125"/>
    </source>
</evidence>
<dbReference type="PANTHER" id="PTHR10629:SF54">
    <property type="entry name" value="DNA METHYLTRANSFERASE DIM-2"/>
    <property type="match status" value="1"/>
</dbReference>
<dbReference type="GO" id="GO:0044027">
    <property type="term" value="P:negative regulation of gene expression via chromosomal CpG island methylation"/>
    <property type="evidence" value="ECO:0007669"/>
    <property type="project" value="TreeGrafter"/>
</dbReference>
<comment type="subcellular location">
    <subcellularLocation>
        <location evidence="1">Nucleus</location>
    </subcellularLocation>
</comment>
<dbReference type="PRINTS" id="PR00105">
    <property type="entry name" value="C5METTRFRASE"/>
</dbReference>
<accession>A0A5M8PSJ3</accession>
<dbReference type="InterPro" id="IPR043151">
    <property type="entry name" value="BAH_sf"/>
</dbReference>
<name>A0A5M8PSJ3_9LECA</name>
<feature type="region of interest" description="Disordered" evidence="10">
    <location>
        <begin position="1137"/>
        <end position="1159"/>
    </location>
</feature>
<comment type="similarity">
    <text evidence="7 8">Belongs to the class I-like SAM-binding methyltransferase superfamily. C5-methyltransferase family.</text>
</comment>
<keyword evidence="6" id="KW-0539">Nucleus</keyword>
<dbReference type="InterPro" id="IPR018117">
    <property type="entry name" value="C5_DNA_meth_AS"/>
</dbReference>
<comment type="caution">
    <text evidence="12">The sequence shown here is derived from an EMBL/GenBank/DDBJ whole genome shotgun (WGS) entry which is preliminary data.</text>
</comment>
<dbReference type="InterPro" id="IPR001525">
    <property type="entry name" value="C5_MeTfrase"/>
</dbReference>
<evidence type="ECO:0000256" key="1">
    <source>
        <dbReference type="ARBA" id="ARBA00004123"/>
    </source>
</evidence>
<dbReference type="InterPro" id="IPR029063">
    <property type="entry name" value="SAM-dependent_MTases_sf"/>
</dbReference>
<keyword evidence="2 7" id="KW-0489">Methyltransferase</keyword>
<sequence length="1190" mass="134676">MELCYRSGGVPTGESLIPVPGRQQRKLAVRADPASGGKRKRRRDEFSGHTREAHEVNEADELAGEDGTFEVAAILAKRRRTMYIQGIQIPGLTVPKSMYRNWIPPLPISDEKAVLKDFLGGEDARKALRIEIGEDVFTAVSLDCFSIYRPHKLAAPHRKNGQVYEMKFANEFVSLHDISLKPDRDVWYLDGVLHDGRRRTYVQRVPFNLLSIGGYENFTQHTVRSHIWLQSVCGQKHDVWYCLENPSSEYRRYYDAFLWLADFAKHLIDFMYNNDTISLKMLRANFYNWLQEVHGHDLAFQQWLAEYPDSDFRCVAAAHPQFLYNEARQLGPGYALHPIWGEVHTKMLNAVPNQESQEKKTVVTPYVYNCFKSVWGKQMELRQPSRATFRACEDRKKTMRFTVPIHHHNTMPYCLPTEERVPKVVGRSKVRVGDVVQFPNDGKNWKGKDDVWYAYVQGIDKPKDRTALQIIWLYRPSETTCSKMHYPSANELFFSDHCNCGDPKTYEDEVVGKTSVAFFESSKPSNVDYFIRQKYVGDETAFVTLKESDFQCKCQLDPDNAIYQTGDTVLVSKLVNGPAQILEPVEIVAFAPEGSKSLIRVRRLLRRGRDYGHKDAEPNELVYSRRFENVNTKDIIRRCHVRLYNKRSKERKEIPPPYCRKGTGDAFYILCKEADSNVVGNELQELEEPSQISLRQGFDPTETHPQRKLRGLDLFSGGGNFGRGLEEGGALQMEWALDWNKWAMHSYRANLQDPNRVKLFYGSANDFFAQALNGKCSDLIPQLGEVDFISAGSPCQGFSNANQRPGSDQSLRNSSMIASVASYIDLYRPAYAILENVPSMASRSHEPNENPFAQMLCTLVGMGYQVQQFVLDAWSFGNPQSRSRLFILATAPGLDTPPKPPLTHSHPERTTNRSLGQAANGHRFGERYWGPTQLDYVTIGEATADLPDNHDGRVSCIPFPDHQVTRNESTLTRIMIDHIPRFPRSQTFVKACKANQMPPIQVQTFHWESQFRAREGSRSWERVNPNALVPTVTTQCQPADSFSGAWVHWDASRCLTVMEVRRAQGFPDQDVLVGSPAEQWKLVGNGVARQVALALGLSLRQAWLANGHVYSESPATTVASEIACSDPRITPTVATRRETGVTPGRLPRSTAGPRSGVPRAKEGYAALHDVPGRKAKGRVGSSKELAIVLD</sequence>
<organism evidence="12 13">
    <name type="scientific">Lasallia pustulata</name>
    <dbReference type="NCBI Taxonomy" id="136370"/>
    <lineage>
        <taxon>Eukaryota</taxon>
        <taxon>Fungi</taxon>
        <taxon>Dikarya</taxon>
        <taxon>Ascomycota</taxon>
        <taxon>Pezizomycotina</taxon>
        <taxon>Lecanoromycetes</taxon>
        <taxon>OSLEUM clade</taxon>
        <taxon>Umbilicariomycetidae</taxon>
        <taxon>Umbilicariales</taxon>
        <taxon>Umbilicariaceae</taxon>
        <taxon>Lasallia</taxon>
    </lineage>
</organism>
<evidence type="ECO:0000256" key="10">
    <source>
        <dbReference type="SAM" id="MobiDB-lite"/>
    </source>
</evidence>
<dbReference type="PANTHER" id="PTHR10629">
    <property type="entry name" value="CYTOSINE-SPECIFIC METHYLTRANSFERASE"/>
    <property type="match status" value="1"/>
</dbReference>
<keyword evidence="3 7" id="KW-0808">Transferase</keyword>
<keyword evidence="4 7" id="KW-0949">S-adenosyl-L-methionine</keyword>
<evidence type="ECO:0000256" key="4">
    <source>
        <dbReference type="ARBA" id="ARBA00022691"/>
    </source>
</evidence>
<feature type="domain" description="BAH" evidence="11">
    <location>
        <begin position="561"/>
        <end position="684"/>
    </location>
</feature>
<keyword evidence="5" id="KW-0238">DNA-binding</keyword>
<dbReference type="PROSITE" id="PS51038">
    <property type="entry name" value="BAH"/>
    <property type="match status" value="2"/>
</dbReference>
<dbReference type="Proteomes" id="UP000324767">
    <property type="component" value="Unassembled WGS sequence"/>
</dbReference>
<dbReference type="GO" id="GO:0032259">
    <property type="term" value="P:methylation"/>
    <property type="evidence" value="ECO:0007669"/>
    <property type="project" value="UniProtKB-KW"/>
</dbReference>
<reference evidence="12 13" key="1">
    <citation type="submission" date="2019-09" db="EMBL/GenBank/DDBJ databases">
        <title>The hologenome of the rock-dwelling lichen Lasallia pustulata.</title>
        <authorList>
            <person name="Greshake Tzovaras B."/>
            <person name="Segers F."/>
            <person name="Bicker A."/>
            <person name="Dal Grande F."/>
            <person name="Otte J."/>
            <person name="Hankeln T."/>
            <person name="Schmitt I."/>
            <person name="Ebersberger I."/>
        </authorList>
    </citation>
    <scope>NUCLEOTIDE SEQUENCE [LARGE SCALE GENOMIC DNA]</scope>
    <source>
        <strain evidence="12">A1-1</strain>
    </source>
</reference>
<evidence type="ECO:0000313" key="13">
    <source>
        <dbReference type="Proteomes" id="UP000324767"/>
    </source>
</evidence>
<dbReference type="InterPro" id="IPR001025">
    <property type="entry name" value="BAH_dom"/>
</dbReference>
<dbReference type="NCBIfam" id="TIGR00675">
    <property type="entry name" value="dcm"/>
    <property type="match status" value="1"/>
</dbReference>
<dbReference type="PROSITE" id="PS00094">
    <property type="entry name" value="C5_MTASE_1"/>
    <property type="match status" value="1"/>
</dbReference>
<dbReference type="GO" id="GO:0003682">
    <property type="term" value="F:chromatin binding"/>
    <property type="evidence" value="ECO:0007669"/>
    <property type="project" value="InterPro"/>
</dbReference>
<feature type="domain" description="BAH" evidence="11">
    <location>
        <begin position="428"/>
        <end position="567"/>
    </location>
</feature>
<feature type="region of interest" description="Disordered" evidence="10">
    <location>
        <begin position="895"/>
        <end position="915"/>
    </location>
</feature>
<dbReference type="GO" id="GO:0005634">
    <property type="term" value="C:nucleus"/>
    <property type="evidence" value="ECO:0007669"/>
    <property type="project" value="UniProtKB-SubCell"/>
</dbReference>
<dbReference type="OrthoDB" id="5376140at2759"/>
<evidence type="ECO:0000256" key="6">
    <source>
        <dbReference type="ARBA" id="ARBA00023242"/>
    </source>
</evidence>
<evidence type="ECO:0000256" key="8">
    <source>
        <dbReference type="RuleBase" id="RU000416"/>
    </source>
</evidence>
<dbReference type="PROSITE" id="PS51679">
    <property type="entry name" value="SAM_MT_C5"/>
    <property type="match status" value="1"/>
</dbReference>
<evidence type="ECO:0000256" key="2">
    <source>
        <dbReference type="ARBA" id="ARBA00022603"/>
    </source>
</evidence>
<dbReference type="Pfam" id="PF25423">
    <property type="entry name" value="DUF7893"/>
    <property type="match status" value="1"/>
</dbReference>
<evidence type="ECO:0000256" key="9">
    <source>
        <dbReference type="RuleBase" id="RU000417"/>
    </source>
</evidence>
<dbReference type="Pfam" id="PF00145">
    <property type="entry name" value="DNA_methylase"/>
    <property type="match status" value="1"/>
</dbReference>
<dbReference type="EMBL" id="VXIT01000007">
    <property type="protein sequence ID" value="KAA6411663.1"/>
    <property type="molecule type" value="Genomic_DNA"/>
</dbReference>
<dbReference type="Gene3D" id="3.90.120.10">
    <property type="entry name" value="DNA Methylase, subunit A, domain 2"/>
    <property type="match status" value="1"/>
</dbReference>
<comment type="catalytic activity">
    <reaction evidence="9">
        <text>a 2'-deoxycytidine in DNA + S-adenosyl-L-methionine = a 5-methyl-2'-deoxycytidine in DNA + S-adenosyl-L-homocysteine + H(+)</text>
        <dbReference type="Rhea" id="RHEA:13681"/>
        <dbReference type="Rhea" id="RHEA-COMP:11369"/>
        <dbReference type="Rhea" id="RHEA-COMP:11370"/>
        <dbReference type="ChEBI" id="CHEBI:15378"/>
        <dbReference type="ChEBI" id="CHEBI:57856"/>
        <dbReference type="ChEBI" id="CHEBI:59789"/>
        <dbReference type="ChEBI" id="CHEBI:85452"/>
        <dbReference type="ChEBI" id="CHEBI:85454"/>
        <dbReference type="EC" id="2.1.1.37"/>
    </reaction>
</comment>
<dbReference type="Gene3D" id="3.40.50.150">
    <property type="entry name" value="Vaccinia Virus protein VP39"/>
    <property type="match status" value="1"/>
</dbReference>
<evidence type="ECO:0000259" key="11">
    <source>
        <dbReference type="PROSITE" id="PS51038"/>
    </source>
</evidence>
<dbReference type="InterPro" id="IPR057215">
    <property type="entry name" value="DUF7893"/>
</dbReference>
<dbReference type="SUPFAM" id="SSF53335">
    <property type="entry name" value="S-adenosyl-L-methionine-dependent methyltransferases"/>
    <property type="match status" value="1"/>
</dbReference>
<evidence type="ECO:0000256" key="3">
    <source>
        <dbReference type="ARBA" id="ARBA00022679"/>
    </source>
</evidence>
<proteinExistence type="inferred from homology"/>
<evidence type="ECO:0000256" key="7">
    <source>
        <dbReference type="PROSITE-ProRule" id="PRU01016"/>
    </source>
</evidence>